<organism evidence="2 3">
    <name type="scientific">Aminomonas paucivorans DSM 12260</name>
    <dbReference type="NCBI Taxonomy" id="584708"/>
    <lineage>
        <taxon>Bacteria</taxon>
        <taxon>Thermotogati</taxon>
        <taxon>Synergistota</taxon>
        <taxon>Synergistia</taxon>
        <taxon>Synergistales</taxon>
        <taxon>Synergistaceae</taxon>
        <taxon>Aminomonas</taxon>
    </lineage>
</organism>
<dbReference type="RefSeq" id="WP_006301529.1">
    <property type="nucleotide sequence ID" value="NZ_CM001022.1"/>
</dbReference>
<dbReference type="eggNOG" id="COG1848">
    <property type="taxonomic scope" value="Bacteria"/>
</dbReference>
<feature type="domain" description="PIN" evidence="1">
    <location>
        <begin position="2"/>
        <end position="114"/>
    </location>
</feature>
<evidence type="ECO:0000259" key="1">
    <source>
        <dbReference type="Pfam" id="PF13470"/>
    </source>
</evidence>
<evidence type="ECO:0000313" key="3">
    <source>
        <dbReference type="Proteomes" id="UP000005096"/>
    </source>
</evidence>
<protein>
    <submittedName>
        <fullName evidence="2">PilT domain-containing protein</fullName>
    </submittedName>
</protein>
<dbReference type="HOGENOM" id="CLU_124456_3_0_0"/>
<dbReference type="Gene3D" id="3.40.50.1010">
    <property type="entry name" value="5'-nuclease"/>
    <property type="match status" value="1"/>
</dbReference>
<keyword evidence="3" id="KW-1185">Reference proteome</keyword>
<dbReference type="OrthoDB" id="1148871at2"/>
<proteinExistence type="predicted"/>
<evidence type="ECO:0000313" key="2">
    <source>
        <dbReference type="EMBL" id="EFQ24297.1"/>
    </source>
</evidence>
<accession>E3CWE2</accession>
<name>E3CWE2_9BACT</name>
<dbReference type="AlphaFoldDB" id="E3CWE2"/>
<dbReference type="STRING" id="584708.Apau_1883"/>
<dbReference type="Proteomes" id="UP000005096">
    <property type="component" value="Chromosome"/>
</dbReference>
<dbReference type="PaxDb" id="584708-Apau_1883"/>
<dbReference type="InterPro" id="IPR002716">
    <property type="entry name" value="PIN_dom"/>
</dbReference>
<dbReference type="InterPro" id="IPR029060">
    <property type="entry name" value="PIN-like_dom_sf"/>
</dbReference>
<dbReference type="SUPFAM" id="SSF88723">
    <property type="entry name" value="PIN domain-like"/>
    <property type="match status" value="1"/>
</dbReference>
<dbReference type="EMBL" id="CM001022">
    <property type="protein sequence ID" value="EFQ24297.1"/>
    <property type="molecule type" value="Genomic_DNA"/>
</dbReference>
<dbReference type="Pfam" id="PF13470">
    <property type="entry name" value="PIN_3"/>
    <property type="match status" value="1"/>
</dbReference>
<reference evidence="2 3" key="1">
    <citation type="journal article" date="2010" name="Stand. Genomic Sci.">
        <title>Non-contiguous finished genome sequence of Aminomonas paucivorans type strain (GLU-3).</title>
        <authorList>
            <person name="Pitluck S."/>
            <person name="Yasawong M."/>
            <person name="Held B."/>
            <person name="Lapidus A."/>
            <person name="Nolan M."/>
            <person name="Copeland A."/>
            <person name="Lucas S."/>
            <person name="Del Rio T.G."/>
            <person name="Tice H."/>
            <person name="Cheng J.F."/>
            <person name="Chertkov O."/>
            <person name="Goodwin L."/>
            <person name="Tapia R."/>
            <person name="Han C."/>
            <person name="Liolios K."/>
            <person name="Ivanova N."/>
            <person name="Mavromatis K."/>
            <person name="Ovchinnikova G."/>
            <person name="Pati A."/>
            <person name="Chen A."/>
            <person name="Palaniappan K."/>
            <person name="Land M."/>
            <person name="Hauser L."/>
            <person name="Chang Y.J."/>
            <person name="Jeffries C.D."/>
            <person name="Pukall R."/>
            <person name="Spring S."/>
            <person name="Rohde M."/>
            <person name="Sikorski J."/>
            <person name="Goker M."/>
            <person name="Woyke T."/>
            <person name="Bristow J."/>
            <person name="Eisen J.A."/>
            <person name="Markowitz V."/>
            <person name="Hugenholtz P."/>
            <person name="Kyrpides N.C."/>
            <person name="Klenk H.P."/>
        </authorList>
    </citation>
    <scope>NUCLEOTIDE SEQUENCE [LARGE SCALE GENOMIC DNA]</scope>
    <source>
        <strain evidence="2 3">DSM 12260</strain>
    </source>
</reference>
<sequence length="142" mass="15847">MKVLFDTNVVLDVLLAREPFVRPATLLLCMVDRGEIRGLLGATTLTTLHYLASKGIGRERAREQVRRLLDLFDVAPVDREVLHQALEVDFPDFEDAVLHEAARAVGAEAIVTRNGNDFRQATLPVYTPEELLRALQAKRGLS</sequence>
<gene>
    <name evidence="2" type="ORF">Apau_1883</name>
</gene>